<feature type="domain" description="Mur ligase C-terminal" evidence="13">
    <location>
        <begin position="328"/>
        <end position="450"/>
    </location>
</feature>
<dbReference type="EC" id="6.3.2.10" evidence="10 11"/>
<evidence type="ECO:0000256" key="3">
    <source>
        <dbReference type="ARBA" id="ARBA00022618"/>
    </source>
</evidence>
<dbReference type="InterPro" id="IPR036565">
    <property type="entry name" value="Mur-like_cat_sf"/>
</dbReference>
<dbReference type="GO" id="GO:0005524">
    <property type="term" value="F:ATP binding"/>
    <property type="evidence" value="ECO:0007669"/>
    <property type="project" value="UniProtKB-UniRule"/>
</dbReference>
<gene>
    <name evidence="10" type="primary">murF</name>
    <name evidence="15" type="ORF">T1815_22081</name>
</gene>
<accession>A0A0M6WRH6</accession>
<evidence type="ECO:0000256" key="1">
    <source>
        <dbReference type="ARBA" id="ARBA00022490"/>
    </source>
</evidence>
<comment type="pathway">
    <text evidence="10 11">Cell wall biogenesis; peptidoglycan biosynthesis.</text>
</comment>
<comment type="similarity">
    <text evidence="10">Belongs to the MurCDEF family. MurF subfamily.</text>
</comment>
<evidence type="ECO:0000259" key="12">
    <source>
        <dbReference type="Pfam" id="PF01225"/>
    </source>
</evidence>
<evidence type="ECO:0000256" key="8">
    <source>
        <dbReference type="ARBA" id="ARBA00023306"/>
    </source>
</evidence>
<dbReference type="UniPathway" id="UPA00219"/>
<dbReference type="SUPFAM" id="SSF53244">
    <property type="entry name" value="MurD-like peptide ligases, peptide-binding domain"/>
    <property type="match status" value="1"/>
</dbReference>
<keyword evidence="4 10" id="KW-0547">Nucleotide-binding</keyword>
<keyword evidence="7 10" id="KW-0573">Peptidoglycan synthesis</keyword>
<evidence type="ECO:0000259" key="13">
    <source>
        <dbReference type="Pfam" id="PF02875"/>
    </source>
</evidence>
<keyword evidence="8 10" id="KW-0131">Cell cycle</keyword>
<dbReference type="NCBIfam" id="TIGR01143">
    <property type="entry name" value="murF"/>
    <property type="match status" value="1"/>
</dbReference>
<evidence type="ECO:0000256" key="9">
    <source>
        <dbReference type="ARBA" id="ARBA00023316"/>
    </source>
</evidence>
<dbReference type="GO" id="GO:0071555">
    <property type="term" value="P:cell wall organization"/>
    <property type="evidence" value="ECO:0007669"/>
    <property type="project" value="UniProtKB-KW"/>
</dbReference>
<dbReference type="InterPro" id="IPR051046">
    <property type="entry name" value="MurCDEF_CellWall_CoF430Synth"/>
</dbReference>
<dbReference type="PANTHER" id="PTHR43024:SF1">
    <property type="entry name" value="UDP-N-ACETYLMURAMOYL-TRIPEPTIDE--D-ALANYL-D-ALANINE LIGASE"/>
    <property type="match status" value="1"/>
</dbReference>
<dbReference type="GO" id="GO:0008766">
    <property type="term" value="F:UDP-N-acetylmuramoylalanyl-D-glutamyl-2,6-diaminopimelate-D-alanyl-D-alanine ligase activity"/>
    <property type="evidence" value="ECO:0007669"/>
    <property type="project" value="RHEA"/>
</dbReference>
<feature type="binding site" evidence="10">
    <location>
        <begin position="117"/>
        <end position="123"/>
    </location>
    <ligand>
        <name>ATP</name>
        <dbReference type="ChEBI" id="CHEBI:30616"/>
    </ligand>
</feature>
<dbReference type="Pfam" id="PF08245">
    <property type="entry name" value="Mur_ligase_M"/>
    <property type="match status" value="1"/>
</dbReference>
<dbReference type="InterPro" id="IPR035911">
    <property type="entry name" value="MurE/MurF_N"/>
</dbReference>
<dbReference type="PANTHER" id="PTHR43024">
    <property type="entry name" value="UDP-N-ACETYLMURAMOYL-TRIPEPTIDE--D-ALANYL-D-ALANINE LIGASE"/>
    <property type="match status" value="1"/>
</dbReference>
<dbReference type="AlphaFoldDB" id="A0A0M6WRH6"/>
<dbReference type="InterPro" id="IPR005863">
    <property type="entry name" value="UDP-N-AcMur_synth"/>
</dbReference>
<dbReference type="HAMAP" id="MF_02019">
    <property type="entry name" value="MurF"/>
    <property type="match status" value="1"/>
</dbReference>
<comment type="subcellular location">
    <subcellularLocation>
        <location evidence="10 11">Cytoplasm</location>
    </subcellularLocation>
</comment>
<dbReference type="SUPFAM" id="SSF63418">
    <property type="entry name" value="MurE/MurF N-terminal domain"/>
    <property type="match status" value="1"/>
</dbReference>
<comment type="catalytic activity">
    <reaction evidence="10 11">
        <text>D-alanyl-D-alanine + UDP-N-acetyl-alpha-D-muramoyl-L-alanyl-gamma-D-glutamyl-meso-2,6-diaminopimelate + ATP = UDP-N-acetyl-alpha-D-muramoyl-L-alanyl-gamma-D-glutamyl-meso-2,6-diaminopimeloyl-D-alanyl-D-alanine + ADP + phosphate + H(+)</text>
        <dbReference type="Rhea" id="RHEA:28374"/>
        <dbReference type="ChEBI" id="CHEBI:15378"/>
        <dbReference type="ChEBI" id="CHEBI:30616"/>
        <dbReference type="ChEBI" id="CHEBI:43474"/>
        <dbReference type="ChEBI" id="CHEBI:57822"/>
        <dbReference type="ChEBI" id="CHEBI:61386"/>
        <dbReference type="ChEBI" id="CHEBI:83905"/>
        <dbReference type="ChEBI" id="CHEBI:456216"/>
        <dbReference type="EC" id="6.3.2.10"/>
    </reaction>
</comment>
<dbReference type="InterPro" id="IPR013221">
    <property type="entry name" value="Mur_ligase_cen"/>
</dbReference>
<feature type="domain" description="Mur ligase N-terminal catalytic" evidence="12">
    <location>
        <begin position="33"/>
        <end position="80"/>
    </location>
</feature>
<evidence type="ECO:0000313" key="16">
    <source>
        <dbReference type="Proteomes" id="UP000049472"/>
    </source>
</evidence>
<dbReference type="GO" id="GO:0009252">
    <property type="term" value="P:peptidoglycan biosynthetic process"/>
    <property type="evidence" value="ECO:0007669"/>
    <property type="project" value="UniProtKB-UniRule"/>
</dbReference>
<keyword evidence="3 10" id="KW-0132">Cell division</keyword>
<dbReference type="InterPro" id="IPR036615">
    <property type="entry name" value="Mur_ligase_C_dom_sf"/>
</dbReference>
<feature type="domain" description="Mur ligase central" evidence="14">
    <location>
        <begin position="115"/>
        <end position="305"/>
    </location>
</feature>
<name>A0A0M6WRH6_9FIRM</name>
<dbReference type="Proteomes" id="UP000049472">
    <property type="component" value="Unassembled WGS sequence"/>
</dbReference>
<dbReference type="GO" id="GO:0008360">
    <property type="term" value="P:regulation of cell shape"/>
    <property type="evidence" value="ECO:0007669"/>
    <property type="project" value="UniProtKB-KW"/>
</dbReference>
<dbReference type="Gene3D" id="3.90.190.20">
    <property type="entry name" value="Mur ligase, C-terminal domain"/>
    <property type="match status" value="1"/>
</dbReference>
<keyword evidence="6 10" id="KW-0133">Cell shape</keyword>
<evidence type="ECO:0000259" key="14">
    <source>
        <dbReference type="Pfam" id="PF08245"/>
    </source>
</evidence>
<evidence type="ECO:0000256" key="4">
    <source>
        <dbReference type="ARBA" id="ARBA00022741"/>
    </source>
</evidence>
<keyword evidence="2 10" id="KW-0436">Ligase</keyword>
<dbReference type="GO" id="GO:0005737">
    <property type="term" value="C:cytoplasm"/>
    <property type="evidence" value="ECO:0007669"/>
    <property type="project" value="UniProtKB-SubCell"/>
</dbReference>
<evidence type="ECO:0000256" key="2">
    <source>
        <dbReference type="ARBA" id="ARBA00022598"/>
    </source>
</evidence>
<dbReference type="EMBL" id="CVRQ01000025">
    <property type="protein sequence ID" value="CRL39986.1"/>
    <property type="molecule type" value="Genomic_DNA"/>
</dbReference>
<sequence length="464" mass="50516">MSDKYMKNLTFANIAKACDGTYIGDETLLDTTITGAVIDSRQVKEGYLFIPIKGERVDGHKFIPTVFEQGAAIVLSEHELKDPAGPYVLVGSTTDAMKKLAAFYRKSLDIKVVGITGSVGKTSTKEMISSVLEQKYSVHKTAGNFNNEIGLPLTIFGIRESHQVAVLEMGISDFGEMHRLSTMSCPDVMVITNIGYCHLEFLGDRDGVLKAKTECFEHMMPDAVAVLNADDDKLATVQTVNGKPAIYYGKESASDVHKSVYTTNIENMGFDGMKAHFVTPEGEFDAQIHIPGEHNVYNAMAATAVGLQLGLTIAEIKSGIEKAETIAGRTNFIKTHGMTVIDDCYNANPVSMKSSIEVLSHAKGRTIAVLGDMGELGSDEKKLHHEVGEAVGENHIHTLFAAGELAKEYAAGAAEKSSDVDIHYFEDRETMTQELLSYVKEGDTILVKASHFMEFPKVVEALSK</sequence>
<evidence type="ECO:0000256" key="10">
    <source>
        <dbReference type="HAMAP-Rule" id="MF_02019"/>
    </source>
</evidence>
<evidence type="ECO:0000256" key="11">
    <source>
        <dbReference type="RuleBase" id="RU004136"/>
    </source>
</evidence>
<dbReference type="InterPro" id="IPR004101">
    <property type="entry name" value="Mur_ligase_C"/>
</dbReference>
<keyword evidence="16" id="KW-1185">Reference proteome</keyword>
<evidence type="ECO:0000256" key="6">
    <source>
        <dbReference type="ARBA" id="ARBA00022960"/>
    </source>
</evidence>
<dbReference type="SUPFAM" id="SSF53623">
    <property type="entry name" value="MurD-like peptide ligases, catalytic domain"/>
    <property type="match status" value="1"/>
</dbReference>
<dbReference type="Pfam" id="PF02875">
    <property type="entry name" value="Mur_ligase_C"/>
    <property type="match status" value="1"/>
</dbReference>
<evidence type="ECO:0000256" key="5">
    <source>
        <dbReference type="ARBA" id="ARBA00022840"/>
    </source>
</evidence>
<evidence type="ECO:0000256" key="7">
    <source>
        <dbReference type="ARBA" id="ARBA00022984"/>
    </source>
</evidence>
<comment type="function">
    <text evidence="10 11">Involved in cell wall formation. Catalyzes the final step in the synthesis of UDP-N-acetylmuramoyl-pentapeptide, the precursor of murein.</text>
</comment>
<dbReference type="Gene3D" id="3.40.1390.10">
    <property type="entry name" value="MurE/MurF, N-terminal domain"/>
    <property type="match status" value="1"/>
</dbReference>
<keyword evidence="5 10" id="KW-0067">ATP-binding</keyword>
<keyword evidence="1 10" id="KW-0963">Cytoplasm</keyword>
<reference evidence="16" key="1">
    <citation type="submission" date="2015-05" db="EMBL/GenBank/DDBJ databases">
        <authorList>
            <consortium name="Pathogen Informatics"/>
        </authorList>
    </citation>
    <scope>NUCLEOTIDE SEQUENCE [LARGE SCALE GENOMIC DNA]</scope>
    <source>
        <strain evidence="16">T1-815</strain>
    </source>
</reference>
<proteinExistence type="inferred from homology"/>
<protein>
    <recommendedName>
        <fullName evidence="10 11">UDP-N-acetylmuramoyl-tripeptide--D-alanyl-D-alanine ligase</fullName>
        <ecNumber evidence="10 11">6.3.2.10</ecNumber>
    </recommendedName>
    <alternativeName>
        <fullName evidence="10">D-alanyl-D-alanine-adding enzyme</fullName>
    </alternativeName>
</protein>
<evidence type="ECO:0000313" key="15">
    <source>
        <dbReference type="EMBL" id="CRL39986.1"/>
    </source>
</evidence>
<dbReference type="InterPro" id="IPR000713">
    <property type="entry name" value="Mur_ligase_N"/>
</dbReference>
<dbReference type="Gene3D" id="3.40.1190.10">
    <property type="entry name" value="Mur-like, catalytic domain"/>
    <property type="match status" value="1"/>
</dbReference>
<dbReference type="GO" id="GO:0047480">
    <property type="term" value="F:UDP-N-acetylmuramoyl-tripeptide-D-alanyl-D-alanine ligase activity"/>
    <property type="evidence" value="ECO:0007669"/>
    <property type="project" value="UniProtKB-UniRule"/>
</dbReference>
<dbReference type="RefSeq" id="WP_306778355.1">
    <property type="nucleotide sequence ID" value="NZ_CVRQ01000025.1"/>
</dbReference>
<keyword evidence="9 10" id="KW-0961">Cell wall biogenesis/degradation</keyword>
<organism evidence="15 16">
    <name type="scientific">Agathobacter rectalis</name>
    <dbReference type="NCBI Taxonomy" id="39491"/>
    <lineage>
        <taxon>Bacteria</taxon>
        <taxon>Bacillati</taxon>
        <taxon>Bacillota</taxon>
        <taxon>Clostridia</taxon>
        <taxon>Lachnospirales</taxon>
        <taxon>Lachnospiraceae</taxon>
        <taxon>Agathobacter</taxon>
    </lineage>
</organism>
<dbReference type="GO" id="GO:0051301">
    <property type="term" value="P:cell division"/>
    <property type="evidence" value="ECO:0007669"/>
    <property type="project" value="UniProtKB-KW"/>
</dbReference>
<dbReference type="Pfam" id="PF01225">
    <property type="entry name" value="Mur_ligase"/>
    <property type="match status" value="1"/>
</dbReference>